<evidence type="ECO:0000313" key="9">
    <source>
        <dbReference type="Proteomes" id="UP000076154"/>
    </source>
</evidence>
<feature type="signal peptide" evidence="6">
    <location>
        <begin position="1"/>
        <end position="20"/>
    </location>
</feature>
<dbReference type="EMBL" id="LUEZ02000096">
    <property type="protein sequence ID" value="RDB14886.1"/>
    <property type="molecule type" value="Genomic_DNA"/>
</dbReference>
<evidence type="ECO:0000256" key="2">
    <source>
        <dbReference type="ARBA" id="ARBA00022771"/>
    </source>
</evidence>
<comment type="caution">
    <text evidence="8">The sequence shown here is derived from an EMBL/GenBank/DDBJ whole genome shotgun (WGS) entry which is preliminary data.</text>
</comment>
<dbReference type="InterPro" id="IPR018957">
    <property type="entry name" value="Znf_C3HC4_RING-type"/>
</dbReference>
<reference evidence="8" key="1">
    <citation type="submission" date="2018-04" db="EMBL/GenBank/DDBJ databases">
        <title>Whole genome sequencing of Hypsizygus marmoreus.</title>
        <authorList>
            <person name="Choi I.-G."/>
            <person name="Min B."/>
            <person name="Kim J.-G."/>
            <person name="Kim S."/>
            <person name="Oh Y.-L."/>
            <person name="Kong W.-S."/>
            <person name="Park H."/>
            <person name="Jeong J."/>
            <person name="Song E.-S."/>
        </authorList>
    </citation>
    <scope>NUCLEOTIDE SEQUENCE [LARGE SCALE GENOMIC DNA]</scope>
    <source>
        <strain evidence="8">51987-8</strain>
    </source>
</reference>
<keyword evidence="3" id="KW-0862">Zinc</keyword>
<evidence type="ECO:0000259" key="7">
    <source>
        <dbReference type="PROSITE" id="PS50089"/>
    </source>
</evidence>
<dbReference type="GO" id="GO:0008270">
    <property type="term" value="F:zinc ion binding"/>
    <property type="evidence" value="ECO:0007669"/>
    <property type="project" value="UniProtKB-KW"/>
</dbReference>
<dbReference type="SUPFAM" id="SSF57850">
    <property type="entry name" value="RING/U-box"/>
    <property type="match status" value="1"/>
</dbReference>
<feature type="region of interest" description="Disordered" evidence="5">
    <location>
        <begin position="154"/>
        <end position="175"/>
    </location>
</feature>
<keyword evidence="9" id="KW-1185">Reference proteome</keyword>
<proteinExistence type="predicted"/>
<evidence type="ECO:0000313" key="8">
    <source>
        <dbReference type="EMBL" id="RDB14886.1"/>
    </source>
</evidence>
<protein>
    <recommendedName>
        <fullName evidence="7">RING-type domain-containing protein</fullName>
    </recommendedName>
</protein>
<dbReference type="InterPro" id="IPR013083">
    <property type="entry name" value="Znf_RING/FYVE/PHD"/>
</dbReference>
<dbReference type="PROSITE" id="PS50089">
    <property type="entry name" value="ZF_RING_2"/>
    <property type="match status" value="1"/>
</dbReference>
<dbReference type="InterPro" id="IPR001841">
    <property type="entry name" value="Znf_RING"/>
</dbReference>
<dbReference type="Pfam" id="PF00097">
    <property type="entry name" value="zf-C3HC4"/>
    <property type="match status" value="1"/>
</dbReference>
<evidence type="ECO:0000256" key="5">
    <source>
        <dbReference type="SAM" id="MobiDB-lite"/>
    </source>
</evidence>
<dbReference type="Proteomes" id="UP000076154">
    <property type="component" value="Unassembled WGS sequence"/>
</dbReference>
<gene>
    <name evidence="8" type="ORF">Hypma_016481</name>
</gene>
<dbReference type="InParanoid" id="A0A369J7Q9"/>
<dbReference type="AlphaFoldDB" id="A0A369J7Q9"/>
<sequence>MRFFTVFAAVAALLVGVTQALPMSGGASDSLSTREPSKHDLLERGLNVDDLTPRADGRDMYERGLDVAFESDNYISKRRVYENALERRSDEDECAICLEKIRAPKGLGSFCPQSQHEQCRQCIETLIKQEGAKCPICRRPLLAANFSFRVCKAATPPPSPKRSPSPGGSGKAKKV</sequence>
<keyword evidence="6" id="KW-0732">Signal</keyword>
<dbReference type="Gene3D" id="3.30.40.10">
    <property type="entry name" value="Zinc/RING finger domain, C3HC4 (zinc finger)"/>
    <property type="match status" value="1"/>
</dbReference>
<keyword evidence="2 4" id="KW-0863">Zinc-finger</keyword>
<evidence type="ECO:0000256" key="3">
    <source>
        <dbReference type="ARBA" id="ARBA00022833"/>
    </source>
</evidence>
<feature type="domain" description="RING-type" evidence="7">
    <location>
        <begin position="94"/>
        <end position="138"/>
    </location>
</feature>
<evidence type="ECO:0000256" key="6">
    <source>
        <dbReference type="SAM" id="SignalP"/>
    </source>
</evidence>
<evidence type="ECO:0000256" key="1">
    <source>
        <dbReference type="ARBA" id="ARBA00022723"/>
    </source>
</evidence>
<feature type="chain" id="PRO_5016917676" description="RING-type domain-containing protein" evidence="6">
    <location>
        <begin position="21"/>
        <end position="175"/>
    </location>
</feature>
<keyword evidence="1" id="KW-0479">Metal-binding</keyword>
<evidence type="ECO:0000256" key="4">
    <source>
        <dbReference type="PROSITE-ProRule" id="PRU00175"/>
    </source>
</evidence>
<organism evidence="8 9">
    <name type="scientific">Hypsizygus marmoreus</name>
    <name type="common">White beech mushroom</name>
    <name type="synonym">Agaricus marmoreus</name>
    <dbReference type="NCBI Taxonomy" id="39966"/>
    <lineage>
        <taxon>Eukaryota</taxon>
        <taxon>Fungi</taxon>
        <taxon>Dikarya</taxon>
        <taxon>Basidiomycota</taxon>
        <taxon>Agaricomycotina</taxon>
        <taxon>Agaricomycetes</taxon>
        <taxon>Agaricomycetidae</taxon>
        <taxon>Agaricales</taxon>
        <taxon>Tricholomatineae</taxon>
        <taxon>Lyophyllaceae</taxon>
        <taxon>Hypsizygus</taxon>
    </lineage>
</organism>
<accession>A0A369J7Q9</accession>
<dbReference type="OrthoDB" id="5951974at2759"/>
<name>A0A369J7Q9_HYPMA</name>